<dbReference type="KEGG" id="hgi:ABY42_10580"/>
<feature type="domain" description="DUF7351" evidence="2">
    <location>
        <begin position="113"/>
        <end position="313"/>
    </location>
</feature>
<organism evidence="3 4">
    <name type="scientific">Haloferax gibbonsii</name>
    <dbReference type="NCBI Taxonomy" id="35746"/>
    <lineage>
        <taxon>Archaea</taxon>
        <taxon>Methanobacteriati</taxon>
        <taxon>Methanobacteriota</taxon>
        <taxon>Stenosarchaea group</taxon>
        <taxon>Halobacteria</taxon>
        <taxon>Halobacteriales</taxon>
        <taxon>Haloferacaceae</taxon>
        <taxon>Haloferax</taxon>
    </lineage>
</organism>
<dbReference type="InterPro" id="IPR055771">
    <property type="entry name" value="DUF7347"/>
</dbReference>
<dbReference type="EMBL" id="CP011947">
    <property type="protein sequence ID" value="AKU08159.1"/>
    <property type="molecule type" value="Genomic_DNA"/>
</dbReference>
<dbReference type="RefSeq" id="WP_050459427.1">
    <property type="nucleotide sequence ID" value="NZ_CP011947.1"/>
</dbReference>
<gene>
    <name evidence="3" type="ORF">ABY42_10580</name>
</gene>
<dbReference type="Pfam" id="PF24038">
    <property type="entry name" value="DUF7347"/>
    <property type="match status" value="1"/>
</dbReference>
<dbReference type="Pfam" id="PF24042">
    <property type="entry name" value="DUF7351"/>
    <property type="match status" value="1"/>
</dbReference>
<name>A0A0K1IUQ1_HALGI</name>
<evidence type="ECO:0000259" key="1">
    <source>
        <dbReference type="Pfam" id="PF24038"/>
    </source>
</evidence>
<accession>A0A0K1IUQ1</accession>
<dbReference type="AlphaFoldDB" id="A0A0K1IUQ1"/>
<proteinExistence type="predicted"/>
<evidence type="ECO:0000313" key="3">
    <source>
        <dbReference type="EMBL" id="AKU08159.1"/>
    </source>
</evidence>
<protein>
    <submittedName>
        <fullName evidence="3">Uncharacterized protein</fullName>
    </submittedName>
</protein>
<reference evidence="4" key="1">
    <citation type="journal article" date="2015" name="J. Biotechnol.">
        <title>Complete genome sequence of Haloferax gibbonsii strain ARA6, a potential producer of polyhydroxyalkanoates and halocins isolated from Araruama, Rio de Janeiro, Brasil.</title>
        <authorList>
            <person name="Pinto L.H."/>
            <person name="D'Alincourt Carvalho-Assef A.P."/>
            <person name="Vieira R.P."/>
            <person name="Clementino M.M."/>
            <person name="Albano R.M."/>
        </authorList>
    </citation>
    <scope>NUCLEOTIDE SEQUENCE [LARGE SCALE GENOMIC DNA]</scope>
    <source>
        <strain evidence="4">ARA6</strain>
    </source>
</reference>
<evidence type="ECO:0000259" key="2">
    <source>
        <dbReference type="Pfam" id="PF24042"/>
    </source>
</evidence>
<sequence>MTADEASEYGPTPEQAFAVLGHETRLAILFALWEHRRLDEHVPQHPMTFSALRKTLGMRDGSQFNYHLKPLLGRFVHHVADGYVLRREGERVVSAILAGAFTDELVFDAVPNDKPCELCGGRTVFECNTELTRGYFAIRCTECDGAFGGTGFDGTLSLTESLSPVGTRSRDPAEFYRALDVMVKHQIMSAIEGVCPDCTGTTSATPHVCRDHHVEPGHRCVSCDTIFEVQYDIVCDVCHQRFSIPSNRCLLTEPRMLVFLEDHGYDPWYDWLLIELELVHRQTVLSETPFELEMVLEADGDRLVATLDNNGAVTTLCRCSREQS</sequence>
<dbReference type="CDD" id="cd00090">
    <property type="entry name" value="HTH_ARSR"/>
    <property type="match status" value="1"/>
</dbReference>
<evidence type="ECO:0000313" key="4">
    <source>
        <dbReference type="Proteomes" id="UP000066124"/>
    </source>
</evidence>
<dbReference type="PATRIC" id="fig|35746.4.peg.2271"/>
<dbReference type="InterPro" id="IPR055775">
    <property type="entry name" value="DUF7351"/>
</dbReference>
<dbReference type="GeneID" id="25246404"/>
<dbReference type="Proteomes" id="UP000066124">
    <property type="component" value="Chromosome"/>
</dbReference>
<feature type="domain" description="DUF7347" evidence="1">
    <location>
        <begin position="13"/>
        <end position="96"/>
    </location>
</feature>
<dbReference type="InterPro" id="IPR011991">
    <property type="entry name" value="ArsR-like_HTH"/>
</dbReference>